<keyword evidence="2" id="KW-1185">Reference proteome</keyword>
<evidence type="ECO:0000313" key="2">
    <source>
        <dbReference type="Proteomes" id="UP000031737"/>
    </source>
</evidence>
<evidence type="ECO:0000313" key="1">
    <source>
        <dbReference type="EMBL" id="ESL11110.1"/>
    </source>
</evidence>
<name>A0A061J9W3_TRYRA</name>
<dbReference type="VEuPathDB" id="TriTrypDB:TRSC58_01149"/>
<dbReference type="AlphaFoldDB" id="A0A061J9W3"/>
<reference evidence="1 2" key="1">
    <citation type="submission" date="2013-07" db="EMBL/GenBank/DDBJ databases">
        <authorList>
            <person name="Stoco P.H."/>
            <person name="Wagner G."/>
            <person name="Gerber A."/>
            <person name="Zaha A."/>
            <person name="Thompson C."/>
            <person name="Bartholomeu D.C."/>
            <person name="Luckemeyer D.D."/>
            <person name="Bahia D."/>
            <person name="Loreto E."/>
            <person name="Prestes E.B."/>
            <person name="Lima F.M."/>
            <person name="Rodrigues-Luiz G."/>
            <person name="Vallejo G.A."/>
            <person name="Filho J.F."/>
            <person name="Monteiro K.M."/>
            <person name="Tyler K.M."/>
            <person name="de Almeida L.G."/>
            <person name="Ortiz M.F."/>
            <person name="Siervo M.A."/>
            <person name="de Moraes M.H."/>
            <person name="Cunha O.L."/>
            <person name="Mendonca-Neto R."/>
            <person name="Silva R."/>
            <person name="Teixeira S.M."/>
            <person name="Murta S.M."/>
            <person name="Sincero T.C."/>
            <person name="Mendes T.A."/>
            <person name="Urmenyi T.P."/>
            <person name="Silva V.G."/>
            <person name="da Rocha W.D."/>
            <person name="Andersson B."/>
            <person name="Romanha A.J."/>
            <person name="Steindel M."/>
            <person name="de Vasconcelos A.T."/>
            <person name="Grisard E.C."/>
        </authorList>
    </citation>
    <scope>NUCLEOTIDE SEQUENCE [LARGE SCALE GENOMIC DNA]</scope>
    <source>
        <strain evidence="1 2">SC58</strain>
    </source>
</reference>
<comment type="caution">
    <text evidence="1">The sequence shown here is derived from an EMBL/GenBank/DDBJ whole genome shotgun (WGS) entry which is preliminary data.</text>
</comment>
<accession>A0A061J9W3</accession>
<dbReference type="Proteomes" id="UP000031737">
    <property type="component" value="Unassembled WGS sequence"/>
</dbReference>
<sequence length="344" mass="38460">MLNDTWVLADLDGTLLATPRKANGQHQSLDKSPCFHVIRRWLLNGGNLCIVTTADKRVFDQVYAPLHSILKDAEGRNGSGELLISLYTGALLYRCTANSVKVVREYTKATHCVTHEMVKLAQLYGLSLSHLSVLEVGLDDTTRPVMRACMQGTCFSMNTCCALVARLEEIFITLAEKTLGGDSFFLAALACLSARYKEMWRLLLDYLEAQYRSHGPPPASAAEVVAWKCDFLRRRRRLLTELGIIRVELAESSAIALAEMERNVTAERMRLTLASVLRILDDDSEVSRTFLQKMILLLAPGARHSHGDYAQRCGRNRQRNGDVAQVIFLGFPIRLFTSPFSIPP</sequence>
<dbReference type="OrthoDB" id="270812at2759"/>
<protein>
    <submittedName>
        <fullName evidence="1">Uncharacterized protein</fullName>
    </submittedName>
</protein>
<proteinExistence type="predicted"/>
<gene>
    <name evidence="1" type="ORF">TRSC58_01149</name>
</gene>
<dbReference type="EMBL" id="AUPL01001149">
    <property type="protein sequence ID" value="ESL11110.1"/>
    <property type="molecule type" value="Genomic_DNA"/>
</dbReference>
<organism evidence="1 2">
    <name type="scientific">Trypanosoma rangeli SC58</name>
    <dbReference type="NCBI Taxonomy" id="429131"/>
    <lineage>
        <taxon>Eukaryota</taxon>
        <taxon>Discoba</taxon>
        <taxon>Euglenozoa</taxon>
        <taxon>Kinetoplastea</taxon>
        <taxon>Metakinetoplastina</taxon>
        <taxon>Trypanosomatida</taxon>
        <taxon>Trypanosomatidae</taxon>
        <taxon>Trypanosoma</taxon>
        <taxon>Herpetosoma</taxon>
    </lineage>
</organism>